<dbReference type="SUPFAM" id="SSF56235">
    <property type="entry name" value="N-terminal nucleophile aminohydrolases (Ntn hydrolases)"/>
    <property type="match status" value="1"/>
</dbReference>
<dbReference type="GO" id="GO:0000462">
    <property type="term" value="P:maturation of SSU-rRNA from tricistronic rRNA transcript (SSU-rRNA, 5.8S rRNA, LSU-rRNA)"/>
    <property type="evidence" value="ECO:0007669"/>
    <property type="project" value="TreeGrafter"/>
</dbReference>
<dbReference type="GO" id="GO:0005634">
    <property type="term" value="C:nucleus"/>
    <property type="evidence" value="ECO:0007669"/>
    <property type="project" value="InterPro"/>
</dbReference>
<reference evidence="2 3" key="1">
    <citation type="journal article" date="2018" name="Science">
        <title>The opium poppy genome and morphinan production.</title>
        <authorList>
            <person name="Guo L."/>
            <person name="Winzer T."/>
            <person name="Yang X."/>
            <person name="Li Y."/>
            <person name="Ning Z."/>
            <person name="He Z."/>
            <person name="Teodor R."/>
            <person name="Lu Y."/>
            <person name="Bowser T.A."/>
            <person name="Graham I.A."/>
            <person name="Ye K."/>
        </authorList>
    </citation>
    <scope>NUCLEOTIDE SEQUENCE [LARGE SCALE GENOMIC DNA]</scope>
    <source>
        <strain evidence="3">cv. HN1</strain>
        <tissue evidence="2">Leaves</tissue>
    </source>
</reference>
<evidence type="ECO:0000313" key="3">
    <source>
        <dbReference type="Proteomes" id="UP000316621"/>
    </source>
</evidence>
<accession>A0A4Y7JRN5</accession>
<evidence type="ECO:0000259" key="1">
    <source>
        <dbReference type="SMART" id="SM00785"/>
    </source>
</evidence>
<dbReference type="GO" id="GO:0003924">
    <property type="term" value="F:GTPase activity"/>
    <property type="evidence" value="ECO:0007669"/>
    <property type="project" value="TreeGrafter"/>
</dbReference>
<protein>
    <recommendedName>
        <fullName evidence="1">AARP2CN domain-containing protein</fullName>
    </recommendedName>
</protein>
<dbReference type="InterPro" id="IPR029055">
    <property type="entry name" value="Ntn_hydrolases_N"/>
</dbReference>
<evidence type="ECO:0000313" key="2">
    <source>
        <dbReference type="EMBL" id="RZC62468.1"/>
    </source>
</evidence>
<dbReference type="EMBL" id="CM010719">
    <property type="protein sequence ID" value="RZC62468.1"/>
    <property type="molecule type" value="Genomic_DNA"/>
</dbReference>
<proteinExistence type="predicted"/>
<gene>
    <name evidence="2" type="ORF">C5167_024236</name>
</gene>
<dbReference type="InterPro" id="IPR039761">
    <property type="entry name" value="Bms1/Tsr1"/>
</dbReference>
<dbReference type="PANTHER" id="PTHR12858:SF2">
    <property type="entry name" value="RIBOSOME BIOGENESIS PROTEIN BMS1 HOMOLOG"/>
    <property type="match status" value="1"/>
</dbReference>
<dbReference type="Pfam" id="PF08142">
    <property type="entry name" value="AARP2CN"/>
    <property type="match status" value="1"/>
</dbReference>
<dbReference type="GO" id="GO:0034511">
    <property type="term" value="F:U3 snoRNA binding"/>
    <property type="evidence" value="ECO:0007669"/>
    <property type="project" value="TreeGrafter"/>
</dbReference>
<dbReference type="PANTHER" id="PTHR12858">
    <property type="entry name" value="RIBOSOME BIOGENESIS PROTEIN"/>
    <property type="match status" value="1"/>
</dbReference>
<dbReference type="Gramene" id="RZC62468">
    <property type="protein sequence ID" value="RZC62468"/>
    <property type="gene ID" value="C5167_024236"/>
</dbReference>
<dbReference type="InterPro" id="IPR012948">
    <property type="entry name" value="AARP2CN"/>
</dbReference>
<dbReference type="Proteomes" id="UP000316621">
    <property type="component" value="Chromosome 5"/>
</dbReference>
<sequence length="488" mass="56257">ETVKFLDILRYHDILWVTSLLTHLDEIKDEEELRKTEKHLRDYRIRTTAMDEAERFYFSGLDHELYKMSEIKELAEHMLGLKMLPLSWRVAHPYVMVNQIATRLHEDNEHVDINIYGHLQGFDMNKAAKVHVFGVCEFPVAYVTRSTDYSRPLPTIIIMRSDDCPCLEIKGFKKWTYLRLEVRDIPISMYKKFDMKDPVFIGEEVVGNLQVYQLCRGTTTVGLKNKREVLLGADGRHMPILTAEEKRRNRANGILEAPLSKGVTKIYKIGKHIVATVAGCSGWIIPIISDLQKEVSLSRTGYIPLDCANSAKNFLNDENFKLPENISWKGVPEDFDIQKESCSIIFGGYSSIDDQSVPLTLYSADKQEVQEILVYHSHGSGSKYALEVLEKQAHIIKKGNKDTDYYADLILKAISESSKKDHNTGNMVQVVHLIKDCDMRVLRKKKAKRIPLYLLRKKIGKANYALRHTKRNYAHRKSKWFKLASHMP</sequence>
<feature type="domain" description="AARP2CN" evidence="1">
    <location>
        <begin position="70"/>
        <end position="150"/>
    </location>
</feature>
<dbReference type="STRING" id="3469.A0A4Y7JRN5"/>
<dbReference type="GO" id="GO:0030686">
    <property type="term" value="C:90S preribosome"/>
    <property type="evidence" value="ECO:0007669"/>
    <property type="project" value="TreeGrafter"/>
</dbReference>
<feature type="non-terminal residue" evidence="2">
    <location>
        <position position="1"/>
    </location>
</feature>
<keyword evidence="3" id="KW-1185">Reference proteome</keyword>
<dbReference type="AlphaFoldDB" id="A0A4Y7JRN5"/>
<dbReference type="SMART" id="SM00785">
    <property type="entry name" value="AARP2CN"/>
    <property type="match status" value="1"/>
</dbReference>
<dbReference type="GO" id="GO:0005525">
    <property type="term" value="F:GTP binding"/>
    <property type="evidence" value="ECO:0007669"/>
    <property type="project" value="TreeGrafter"/>
</dbReference>
<dbReference type="Gene3D" id="3.60.20.10">
    <property type="entry name" value="Glutamine Phosphoribosylpyrophosphate, subunit 1, domain 1"/>
    <property type="match status" value="1"/>
</dbReference>
<organism evidence="2 3">
    <name type="scientific">Papaver somniferum</name>
    <name type="common">Opium poppy</name>
    <dbReference type="NCBI Taxonomy" id="3469"/>
    <lineage>
        <taxon>Eukaryota</taxon>
        <taxon>Viridiplantae</taxon>
        <taxon>Streptophyta</taxon>
        <taxon>Embryophyta</taxon>
        <taxon>Tracheophyta</taxon>
        <taxon>Spermatophyta</taxon>
        <taxon>Magnoliopsida</taxon>
        <taxon>Ranunculales</taxon>
        <taxon>Papaveraceae</taxon>
        <taxon>Papaveroideae</taxon>
        <taxon>Papaver</taxon>
    </lineage>
</organism>
<name>A0A4Y7JRN5_PAPSO</name>
<dbReference type="GO" id="GO:0000479">
    <property type="term" value="P:endonucleolytic cleavage of tricistronic rRNA transcript (SSU-rRNA, 5.8S rRNA, LSU-rRNA)"/>
    <property type="evidence" value="ECO:0007669"/>
    <property type="project" value="TreeGrafter"/>
</dbReference>